<dbReference type="Pfam" id="PF00590">
    <property type="entry name" value="TP_methylase"/>
    <property type="match status" value="1"/>
</dbReference>
<evidence type="ECO:0000259" key="7">
    <source>
        <dbReference type="Pfam" id="PF00590"/>
    </source>
</evidence>
<evidence type="ECO:0000256" key="5">
    <source>
        <dbReference type="ARBA" id="ARBA00022691"/>
    </source>
</evidence>
<evidence type="ECO:0000256" key="1">
    <source>
        <dbReference type="ARBA" id="ARBA00022490"/>
    </source>
</evidence>
<comment type="function">
    <text evidence="6">Catalyzes the 2'-O-methylation of the ribose of cytidine 1402 (C1402) in 16S rRNA.</text>
</comment>
<keyword evidence="5 6" id="KW-0949">S-adenosyl-L-methionine</keyword>
<evidence type="ECO:0000313" key="9">
    <source>
        <dbReference type="Proteomes" id="UP000823634"/>
    </source>
</evidence>
<dbReference type="InterPro" id="IPR000878">
    <property type="entry name" value="4pyrrol_Mease"/>
</dbReference>
<dbReference type="AlphaFoldDB" id="A0A9D9GVR6"/>
<keyword evidence="4 6" id="KW-0808">Transferase</keyword>
<dbReference type="Gene3D" id="3.30.950.10">
    <property type="entry name" value="Methyltransferase, Cobalt-precorrin-4 Transmethylase, Domain 2"/>
    <property type="match status" value="1"/>
</dbReference>
<name>A0A9D9GVR6_9FIRM</name>
<sequence>MRELNFFGPSPLLYLVATPIGNMEEMTPRAVSILKETDFVAAEDTRNSGALLKKLGIDKPFISCHEHNEEAASKKIVSLLLSGKKVAYMSDAGYPGISDPGSRLVANCLDNGIKVSTISGPNAALNALSASGLDSTHFYFHGFLDAKESEKEKEIKEISHRKETIILYESPHRIKKTLESLFRLLGERKAVIARELTKAHEEYIRGPLSELCELEESSLKGEMVIVIEGNKSKAEVSDEDIAKTLQNLIEEGNLSGTEAVKEAAKTLQIGKNRVYRVFLSLKS</sequence>
<dbReference type="HAMAP" id="MF_01877">
    <property type="entry name" value="16SrRNA_methyltr_I"/>
    <property type="match status" value="1"/>
</dbReference>
<comment type="subcellular location">
    <subcellularLocation>
        <location evidence="6">Cytoplasm</location>
    </subcellularLocation>
</comment>
<evidence type="ECO:0000256" key="3">
    <source>
        <dbReference type="ARBA" id="ARBA00022603"/>
    </source>
</evidence>
<dbReference type="CDD" id="cd11648">
    <property type="entry name" value="RsmI"/>
    <property type="match status" value="1"/>
</dbReference>
<dbReference type="SUPFAM" id="SSF53790">
    <property type="entry name" value="Tetrapyrrole methylase"/>
    <property type="match status" value="1"/>
</dbReference>
<accession>A0A9D9GVR6</accession>
<keyword evidence="1 6" id="KW-0963">Cytoplasm</keyword>
<comment type="similarity">
    <text evidence="6">Belongs to the methyltransferase superfamily. RsmI family.</text>
</comment>
<evidence type="ECO:0000313" key="8">
    <source>
        <dbReference type="EMBL" id="MBO8426394.1"/>
    </source>
</evidence>
<dbReference type="NCBIfam" id="TIGR00096">
    <property type="entry name" value="16S rRNA (cytidine(1402)-2'-O)-methyltransferase"/>
    <property type="match status" value="1"/>
</dbReference>
<proteinExistence type="inferred from homology"/>
<reference evidence="8" key="2">
    <citation type="journal article" date="2021" name="PeerJ">
        <title>Extensive microbial diversity within the chicken gut microbiome revealed by metagenomics and culture.</title>
        <authorList>
            <person name="Gilroy R."/>
            <person name="Ravi A."/>
            <person name="Getino M."/>
            <person name="Pursley I."/>
            <person name="Horton D.L."/>
            <person name="Alikhan N.F."/>
            <person name="Baker D."/>
            <person name="Gharbi K."/>
            <person name="Hall N."/>
            <person name="Watson M."/>
            <person name="Adriaenssens E.M."/>
            <person name="Foster-Nyarko E."/>
            <person name="Jarju S."/>
            <person name="Secka A."/>
            <person name="Antonio M."/>
            <person name="Oren A."/>
            <person name="Chaudhuri R.R."/>
            <person name="La Ragione R."/>
            <person name="Hildebrand F."/>
            <person name="Pallen M.J."/>
        </authorList>
    </citation>
    <scope>NUCLEOTIDE SEQUENCE</scope>
    <source>
        <strain evidence="8">17113</strain>
    </source>
</reference>
<reference evidence="8" key="1">
    <citation type="submission" date="2020-10" db="EMBL/GenBank/DDBJ databases">
        <authorList>
            <person name="Gilroy R."/>
        </authorList>
    </citation>
    <scope>NUCLEOTIDE SEQUENCE</scope>
    <source>
        <strain evidence="8">17113</strain>
    </source>
</reference>
<dbReference type="GO" id="GO:0070677">
    <property type="term" value="F:rRNA (cytosine-2'-O-)-methyltransferase activity"/>
    <property type="evidence" value="ECO:0007669"/>
    <property type="project" value="UniProtKB-UniRule"/>
</dbReference>
<dbReference type="InterPro" id="IPR035996">
    <property type="entry name" value="4pyrrol_Methylase_sf"/>
</dbReference>
<dbReference type="InterPro" id="IPR018063">
    <property type="entry name" value="SAM_MeTrfase_RsmI_CS"/>
</dbReference>
<dbReference type="FunFam" id="3.40.1010.10:FF:000007">
    <property type="entry name" value="Ribosomal RNA small subunit methyltransferase I"/>
    <property type="match status" value="1"/>
</dbReference>
<dbReference type="InterPro" id="IPR014777">
    <property type="entry name" value="4pyrrole_Mease_sub1"/>
</dbReference>
<feature type="domain" description="Tetrapyrrole methylase" evidence="7">
    <location>
        <begin position="13"/>
        <end position="211"/>
    </location>
</feature>
<dbReference type="EMBL" id="JADINA010000024">
    <property type="protein sequence ID" value="MBO8426394.1"/>
    <property type="molecule type" value="Genomic_DNA"/>
</dbReference>
<dbReference type="InterPro" id="IPR014776">
    <property type="entry name" value="4pyrrole_Mease_sub2"/>
</dbReference>
<dbReference type="PIRSF" id="PIRSF005917">
    <property type="entry name" value="MTase_YraL"/>
    <property type="match status" value="1"/>
</dbReference>
<evidence type="ECO:0000256" key="4">
    <source>
        <dbReference type="ARBA" id="ARBA00022679"/>
    </source>
</evidence>
<evidence type="ECO:0000256" key="2">
    <source>
        <dbReference type="ARBA" id="ARBA00022552"/>
    </source>
</evidence>
<dbReference type="Proteomes" id="UP000823634">
    <property type="component" value="Unassembled WGS sequence"/>
</dbReference>
<dbReference type="PANTHER" id="PTHR46111:SF1">
    <property type="entry name" value="RIBOSOMAL RNA SMALL SUBUNIT METHYLTRANSFERASE I"/>
    <property type="match status" value="1"/>
</dbReference>
<comment type="caution">
    <text evidence="8">The sequence shown here is derived from an EMBL/GenBank/DDBJ whole genome shotgun (WGS) entry which is preliminary data.</text>
</comment>
<keyword evidence="2 6" id="KW-0698">rRNA processing</keyword>
<dbReference type="EC" id="2.1.1.198" evidence="6"/>
<dbReference type="FunFam" id="3.30.950.10:FF:000002">
    <property type="entry name" value="Ribosomal RNA small subunit methyltransferase I"/>
    <property type="match status" value="1"/>
</dbReference>
<dbReference type="Gene3D" id="3.40.1010.10">
    <property type="entry name" value="Cobalt-precorrin-4 Transmethylase, Domain 1"/>
    <property type="match status" value="1"/>
</dbReference>
<gene>
    <name evidence="6 8" type="primary">rsmI</name>
    <name evidence="8" type="ORF">IAC61_03630</name>
</gene>
<organism evidence="8 9">
    <name type="scientific">Candidatus Alloenteromonas pullistercoris</name>
    <dbReference type="NCBI Taxonomy" id="2840785"/>
    <lineage>
        <taxon>Bacteria</taxon>
        <taxon>Bacillati</taxon>
        <taxon>Bacillota</taxon>
        <taxon>Bacillota incertae sedis</taxon>
        <taxon>Candidatus Alloenteromonas</taxon>
    </lineage>
</organism>
<protein>
    <recommendedName>
        <fullName evidence="6">Ribosomal RNA small subunit methyltransferase I</fullName>
        <ecNumber evidence="6">2.1.1.198</ecNumber>
    </recommendedName>
    <alternativeName>
        <fullName evidence="6">16S rRNA 2'-O-ribose C1402 methyltransferase</fullName>
    </alternativeName>
    <alternativeName>
        <fullName evidence="6">rRNA (cytidine-2'-O-)-methyltransferase RsmI</fullName>
    </alternativeName>
</protein>
<dbReference type="PANTHER" id="PTHR46111">
    <property type="entry name" value="RIBOSOMAL RNA SMALL SUBUNIT METHYLTRANSFERASE I"/>
    <property type="match status" value="1"/>
</dbReference>
<evidence type="ECO:0000256" key="6">
    <source>
        <dbReference type="HAMAP-Rule" id="MF_01877"/>
    </source>
</evidence>
<dbReference type="InterPro" id="IPR008189">
    <property type="entry name" value="rRNA_ssu_MeTfrase_I"/>
</dbReference>
<keyword evidence="3 6" id="KW-0489">Methyltransferase</keyword>
<dbReference type="PROSITE" id="PS01296">
    <property type="entry name" value="RSMI"/>
    <property type="match status" value="1"/>
</dbReference>
<dbReference type="GO" id="GO:0005737">
    <property type="term" value="C:cytoplasm"/>
    <property type="evidence" value="ECO:0007669"/>
    <property type="project" value="UniProtKB-SubCell"/>
</dbReference>
<comment type="catalytic activity">
    <reaction evidence="6">
        <text>cytidine(1402) in 16S rRNA + S-adenosyl-L-methionine = 2'-O-methylcytidine(1402) in 16S rRNA + S-adenosyl-L-homocysteine + H(+)</text>
        <dbReference type="Rhea" id="RHEA:42924"/>
        <dbReference type="Rhea" id="RHEA-COMP:10285"/>
        <dbReference type="Rhea" id="RHEA-COMP:10286"/>
        <dbReference type="ChEBI" id="CHEBI:15378"/>
        <dbReference type="ChEBI" id="CHEBI:57856"/>
        <dbReference type="ChEBI" id="CHEBI:59789"/>
        <dbReference type="ChEBI" id="CHEBI:74495"/>
        <dbReference type="ChEBI" id="CHEBI:82748"/>
        <dbReference type="EC" id="2.1.1.198"/>
    </reaction>
</comment>